<name>A0ABQ9K717_9CUCU</name>
<organism evidence="6 7">
    <name type="scientific">Molorchus minor</name>
    <dbReference type="NCBI Taxonomy" id="1323400"/>
    <lineage>
        <taxon>Eukaryota</taxon>
        <taxon>Metazoa</taxon>
        <taxon>Ecdysozoa</taxon>
        <taxon>Arthropoda</taxon>
        <taxon>Hexapoda</taxon>
        <taxon>Insecta</taxon>
        <taxon>Pterygota</taxon>
        <taxon>Neoptera</taxon>
        <taxon>Endopterygota</taxon>
        <taxon>Coleoptera</taxon>
        <taxon>Polyphaga</taxon>
        <taxon>Cucujiformia</taxon>
        <taxon>Chrysomeloidea</taxon>
        <taxon>Cerambycidae</taxon>
        <taxon>Lamiinae</taxon>
        <taxon>Monochamini</taxon>
        <taxon>Molorchus</taxon>
    </lineage>
</organism>
<protein>
    <recommendedName>
        <fullName evidence="5">Nuclear pore protein</fullName>
    </recommendedName>
</protein>
<evidence type="ECO:0000256" key="4">
    <source>
        <dbReference type="ARBA" id="ARBA00023242"/>
    </source>
</evidence>
<dbReference type="EMBL" id="JAPWTJ010000007">
    <property type="protein sequence ID" value="KAJ8985827.1"/>
    <property type="molecule type" value="Genomic_DNA"/>
</dbReference>
<evidence type="ECO:0000256" key="2">
    <source>
        <dbReference type="ARBA" id="ARBA00010186"/>
    </source>
</evidence>
<keyword evidence="5" id="KW-0813">Transport</keyword>
<dbReference type="Proteomes" id="UP001162164">
    <property type="component" value="Unassembled WGS sequence"/>
</dbReference>
<keyword evidence="5" id="KW-0653">Protein transport</keyword>
<reference evidence="6" key="1">
    <citation type="journal article" date="2023" name="Insect Mol. Biol.">
        <title>Genome sequencing provides insights into the evolution of gene families encoding plant cell wall-degrading enzymes in longhorned beetles.</title>
        <authorList>
            <person name="Shin N.R."/>
            <person name="Okamura Y."/>
            <person name="Kirsch R."/>
            <person name="Pauchet Y."/>
        </authorList>
    </citation>
    <scope>NUCLEOTIDE SEQUENCE</scope>
    <source>
        <strain evidence="6">MMC_N1</strain>
    </source>
</reference>
<keyword evidence="5" id="KW-0472">Membrane</keyword>
<keyword evidence="3 5" id="KW-0906">Nuclear pore complex</keyword>
<dbReference type="PANTHER" id="PTHR11225:SF4">
    <property type="entry name" value="NUCLEAR PORE COMPLEX PROTEIN NUP93"/>
    <property type="match status" value="1"/>
</dbReference>
<keyword evidence="5" id="KW-0509">mRNA transport</keyword>
<dbReference type="PANTHER" id="PTHR11225">
    <property type="entry name" value="NUCLEAR PORE COMPLEX PROTEIN NUP93 NUCLEOPORIN NUP93 DEAD EYE PROTEIN"/>
    <property type="match status" value="1"/>
</dbReference>
<evidence type="ECO:0000313" key="7">
    <source>
        <dbReference type="Proteomes" id="UP001162164"/>
    </source>
</evidence>
<evidence type="ECO:0000256" key="1">
    <source>
        <dbReference type="ARBA" id="ARBA00004567"/>
    </source>
</evidence>
<accession>A0ABQ9K717</accession>
<sequence length="445" mass="52050">MTAIPGSCYLDPYKHRYSENGNKVLVQQAKSYLENSFKSYMENLVNENTKLSKADLQSTFHLVYNFVSIRFKGEYLGLEDGIRNCTDPFKRIVWATLGGCDEISEAARTEDDYLWFKLNLVRFDDWARGYETYTDLQIITLEKSGEKFSLPHVYPKLLFLTGQFEMAIDFLFRTEKFKDHAVHMAVALHELDFLICSEDTNSPLVQPITNTTAFSLNFALLLETHVLNLELDLLPSALNYLFLLRHLENWEGRNVFEMNMANLIIRTKEYVKILGKIEPPTRSQNQRQQVCHREKALIDQFKVTEMFKGIVTEIQQQILSKNDGWEELINFYQTVNDQESTMHFMCSMLSKVAHLENQSDSLRTDFKRKQTIFCNSGRLTIITGIKDTSIHLRRQKIYWCSLICIHIKWAWEQANTITNFAERLPKEIIGDTRERLIQMEILMHS</sequence>
<keyword evidence="4 5" id="KW-0539">Nucleus</keyword>
<evidence type="ECO:0000256" key="5">
    <source>
        <dbReference type="RuleBase" id="RU364035"/>
    </source>
</evidence>
<comment type="subcellular location">
    <subcellularLocation>
        <location evidence="1 5">Nucleus</location>
        <location evidence="1 5">Nuclear pore complex</location>
    </subcellularLocation>
</comment>
<dbReference type="Pfam" id="PF04097">
    <property type="entry name" value="Nic96"/>
    <property type="match status" value="1"/>
</dbReference>
<keyword evidence="7" id="KW-1185">Reference proteome</keyword>
<evidence type="ECO:0000313" key="6">
    <source>
        <dbReference type="EMBL" id="KAJ8985827.1"/>
    </source>
</evidence>
<comment type="caution">
    <text evidence="6">The sequence shown here is derived from an EMBL/GenBank/DDBJ whole genome shotgun (WGS) entry which is preliminary data.</text>
</comment>
<comment type="similarity">
    <text evidence="2 5">Belongs to the nucleoporin interacting component (NIC) family.</text>
</comment>
<keyword evidence="5" id="KW-0811">Translocation</keyword>
<evidence type="ECO:0000256" key="3">
    <source>
        <dbReference type="ARBA" id="ARBA00023132"/>
    </source>
</evidence>
<proteinExistence type="inferred from homology"/>
<dbReference type="InterPro" id="IPR007231">
    <property type="entry name" value="Nucleoporin_int_Nup93/Nic96"/>
</dbReference>
<gene>
    <name evidence="6" type="ORF">NQ317_012068</name>
</gene>